<dbReference type="EMBL" id="AYZQ01000004">
    <property type="protein sequence ID" value="KRM71438.1"/>
    <property type="molecule type" value="Genomic_DNA"/>
</dbReference>
<proteinExistence type="predicted"/>
<dbReference type="AlphaFoldDB" id="A0A0R2AVI5"/>
<sequence>MYDSLFNKDLINLNAQATDSTSLFDLIGRDAQEKGFAGKGYIEGLIKREKAYPTGLVFPNISLALPHVDPEFVEKPFIYVARTTQLLDWLQMGDSQNMQTENFLFLGIKEPSAQVGLLADIIAAFKDETFVEQFLASETTDKMSQLLVNKFSHVKA</sequence>
<dbReference type="Gene3D" id="3.40.930.10">
    <property type="entry name" value="Mannitol-specific EII, Chain A"/>
    <property type="match status" value="1"/>
</dbReference>
<feature type="domain" description="PTS EIIA type-2" evidence="1">
    <location>
        <begin position="4"/>
        <end position="150"/>
    </location>
</feature>
<dbReference type="RefSeq" id="WP_057894832.1">
    <property type="nucleotide sequence ID" value="NZ_AYZQ01000004.1"/>
</dbReference>
<reference evidence="2 3" key="1">
    <citation type="journal article" date="2015" name="Genome Announc.">
        <title>Expanding the biotechnology potential of lactobacilli through comparative genomics of 213 strains and associated genera.</title>
        <authorList>
            <person name="Sun Z."/>
            <person name="Harris H.M."/>
            <person name="McCann A."/>
            <person name="Guo C."/>
            <person name="Argimon S."/>
            <person name="Zhang W."/>
            <person name="Yang X."/>
            <person name="Jeffery I.B."/>
            <person name="Cooney J.C."/>
            <person name="Kagawa T.F."/>
            <person name="Liu W."/>
            <person name="Song Y."/>
            <person name="Salvetti E."/>
            <person name="Wrobel A."/>
            <person name="Rasinkangas P."/>
            <person name="Parkhill J."/>
            <person name="Rea M.C."/>
            <person name="O'Sullivan O."/>
            <person name="Ritari J."/>
            <person name="Douillard F.P."/>
            <person name="Paul Ross R."/>
            <person name="Yang R."/>
            <person name="Briner A.E."/>
            <person name="Felis G.E."/>
            <person name="de Vos W.M."/>
            <person name="Barrangou R."/>
            <person name="Klaenhammer T.R."/>
            <person name="Caufield P.W."/>
            <person name="Cui Y."/>
            <person name="Zhang H."/>
            <person name="O'Toole P.W."/>
        </authorList>
    </citation>
    <scope>NUCLEOTIDE SEQUENCE [LARGE SCALE GENOMIC DNA]</scope>
    <source>
        <strain evidence="2 3">DSM 23927</strain>
    </source>
</reference>
<dbReference type="InterPro" id="IPR051541">
    <property type="entry name" value="PTS_SugarTrans_NitroReg"/>
</dbReference>
<dbReference type="PANTHER" id="PTHR47738:SF3">
    <property type="entry name" value="PHOSPHOTRANSFERASE SYSTEM MANNITOL_FRUCTOSE-SPECIFIC IIA DOMAIN CONTAINING PROTEIN"/>
    <property type="match status" value="1"/>
</dbReference>
<comment type="caution">
    <text evidence="2">The sequence shown here is derived from an EMBL/GenBank/DDBJ whole genome shotgun (WGS) entry which is preliminary data.</text>
</comment>
<dbReference type="Pfam" id="PF00359">
    <property type="entry name" value="PTS_EIIA_2"/>
    <property type="match status" value="1"/>
</dbReference>
<dbReference type="OrthoDB" id="370976at2"/>
<accession>A0A0R2AVI5</accession>
<dbReference type="InterPro" id="IPR016152">
    <property type="entry name" value="PTrfase/Anion_transptr"/>
</dbReference>
<name>A0A0R2AVI5_9LACO</name>
<dbReference type="InterPro" id="IPR002178">
    <property type="entry name" value="PTS_EIIA_type-2_dom"/>
</dbReference>
<dbReference type="PROSITE" id="PS51094">
    <property type="entry name" value="PTS_EIIA_TYPE_2"/>
    <property type="match status" value="1"/>
</dbReference>
<dbReference type="SUPFAM" id="SSF55804">
    <property type="entry name" value="Phoshotransferase/anion transport protein"/>
    <property type="match status" value="1"/>
</dbReference>
<dbReference type="PATRIC" id="fig|1423727.3.peg.1572"/>
<organism evidence="2 3">
    <name type="scientific">Lacticaseibacillus brantae DSM 23927</name>
    <dbReference type="NCBI Taxonomy" id="1423727"/>
    <lineage>
        <taxon>Bacteria</taxon>
        <taxon>Bacillati</taxon>
        <taxon>Bacillota</taxon>
        <taxon>Bacilli</taxon>
        <taxon>Lactobacillales</taxon>
        <taxon>Lactobacillaceae</taxon>
        <taxon>Lacticaseibacillus</taxon>
    </lineage>
</organism>
<gene>
    <name evidence="2" type="ORF">FC34_GL001550</name>
</gene>
<dbReference type="Proteomes" id="UP000051672">
    <property type="component" value="Unassembled WGS sequence"/>
</dbReference>
<evidence type="ECO:0000259" key="1">
    <source>
        <dbReference type="PROSITE" id="PS51094"/>
    </source>
</evidence>
<dbReference type="PANTHER" id="PTHR47738">
    <property type="entry name" value="PTS SYSTEM FRUCTOSE-LIKE EIIA COMPONENT-RELATED"/>
    <property type="match status" value="1"/>
</dbReference>
<evidence type="ECO:0000313" key="2">
    <source>
        <dbReference type="EMBL" id="KRM71438.1"/>
    </source>
</evidence>
<protein>
    <submittedName>
        <fullName evidence="2">PTS family galactitol (Gat) porter component IIA</fullName>
    </submittedName>
</protein>
<dbReference type="CDD" id="cd00211">
    <property type="entry name" value="PTS_IIA_fru"/>
    <property type="match status" value="1"/>
</dbReference>
<keyword evidence="3" id="KW-1185">Reference proteome</keyword>
<evidence type="ECO:0000313" key="3">
    <source>
        <dbReference type="Proteomes" id="UP000051672"/>
    </source>
</evidence>
<dbReference type="STRING" id="1423727.FC34_GL001550"/>